<evidence type="ECO:0008006" key="4">
    <source>
        <dbReference type="Google" id="ProtNLM"/>
    </source>
</evidence>
<name>Q8KDU0_CHLTE</name>
<dbReference type="STRING" id="194439.CT0954"/>
<dbReference type="SUPFAM" id="SSF53098">
    <property type="entry name" value="Ribonuclease H-like"/>
    <property type="match status" value="1"/>
</dbReference>
<dbReference type="EMBL" id="AE006470">
    <property type="protein sequence ID" value="AAM72189.1"/>
    <property type="molecule type" value="Genomic_DNA"/>
</dbReference>
<dbReference type="RefSeq" id="WP_010932634.1">
    <property type="nucleotide sequence ID" value="NC_002932.3"/>
</dbReference>
<feature type="region of interest" description="Disordered" evidence="1">
    <location>
        <begin position="13"/>
        <end position="40"/>
    </location>
</feature>
<dbReference type="GO" id="GO:0003676">
    <property type="term" value="F:nucleic acid binding"/>
    <property type="evidence" value="ECO:0007669"/>
    <property type="project" value="InterPro"/>
</dbReference>
<organism evidence="2 3">
    <name type="scientific">Chlorobaculum tepidum (strain ATCC 49652 / DSM 12025 / NBRC 103806 / TLS)</name>
    <name type="common">Chlorobium tepidum</name>
    <dbReference type="NCBI Taxonomy" id="194439"/>
    <lineage>
        <taxon>Bacteria</taxon>
        <taxon>Pseudomonadati</taxon>
        <taxon>Chlorobiota</taxon>
        <taxon>Chlorobiia</taxon>
        <taxon>Chlorobiales</taxon>
        <taxon>Chlorobiaceae</taxon>
        <taxon>Chlorobaculum</taxon>
    </lineage>
</organism>
<dbReference type="eggNOG" id="COG2801">
    <property type="taxonomic scope" value="Bacteria"/>
</dbReference>
<evidence type="ECO:0000256" key="1">
    <source>
        <dbReference type="SAM" id="MobiDB-lite"/>
    </source>
</evidence>
<dbReference type="Gene3D" id="3.30.420.10">
    <property type="entry name" value="Ribonuclease H-like superfamily/Ribonuclease H"/>
    <property type="match status" value="1"/>
</dbReference>
<proteinExistence type="predicted"/>
<dbReference type="InterPro" id="IPR036397">
    <property type="entry name" value="RNaseH_sf"/>
</dbReference>
<dbReference type="InterPro" id="IPR012337">
    <property type="entry name" value="RNaseH-like_sf"/>
</dbReference>
<accession>Q8KDU0</accession>
<dbReference type="HOGENOM" id="CLU_2116636_0_0_10"/>
<sequence length="114" mass="12918">MALVKPTALQWKNRDPVDNLPNTPRRLNKIKPAHPQTNGMVERCNGRIEEIPRQTRFASANELATTIEHCAKLADARTPQTMSGHRTPLDTLRAWRKGSDLFVQNIYNLAESDT</sequence>
<reference evidence="2 3" key="1">
    <citation type="journal article" date="2002" name="Proc. Natl. Acad. Sci. U.S.A.">
        <title>The complete genome sequence of Chlorobium tepidum TLS, a photosynthetic, anaerobic, green-sulfur bacterium.</title>
        <authorList>
            <person name="Eisen J.A."/>
            <person name="Nelson K.E."/>
            <person name="Paulsen I.T."/>
            <person name="Heidelberg J.F."/>
            <person name="Wu M."/>
            <person name="Dodson R.J."/>
            <person name="Deboy R."/>
            <person name="Gwinn M.L."/>
            <person name="Nelson W.C."/>
            <person name="Haft D.H."/>
            <person name="Hickey E.K."/>
            <person name="Peterson J.D."/>
            <person name="Durkin A.S."/>
            <person name="Kolonay J.L."/>
            <person name="Yang F."/>
            <person name="Holt I."/>
            <person name="Umayam L.A."/>
            <person name="Mason T."/>
            <person name="Brenner M."/>
            <person name="Shea T.P."/>
            <person name="Parksey D."/>
            <person name="Nierman W.C."/>
            <person name="Feldblyum T.V."/>
            <person name="Hansen C.L."/>
            <person name="Craven M.B."/>
            <person name="Radune D."/>
            <person name="Vamathevan J."/>
            <person name="Khouri H."/>
            <person name="White O."/>
            <person name="Gruber T.M."/>
            <person name="Ketchum K.A."/>
            <person name="Venter J.C."/>
            <person name="Tettelin H."/>
            <person name="Bryant D.A."/>
            <person name="Fraser C.M."/>
        </authorList>
    </citation>
    <scope>NUCLEOTIDE SEQUENCE [LARGE SCALE GENOMIC DNA]</scope>
    <source>
        <strain evidence="3">ATCC 49652 / DSM 12025 / NBRC 103806 / TLS</strain>
    </source>
</reference>
<evidence type="ECO:0000313" key="3">
    <source>
        <dbReference type="Proteomes" id="UP000001007"/>
    </source>
</evidence>
<dbReference type="AlphaFoldDB" id="Q8KDU0"/>
<dbReference type="OrthoDB" id="930609at2"/>
<gene>
    <name evidence="2" type="ordered locus">CT0954</name>
</gene>
<dbReference type="Proteomes" id="UP000001007">
    <property type="component" value="Chromosome"/>
</dbReference>
<evidence type="ECO:0000313" key="2">
    <source>
        <dbReference type="EMBL" id="AAM72189.1"/>
    </source>
</evidence>
<dbReference type="EnsemblBacteria" id="AAM72189">
    <property type="protein sequence ID" value="AAM72189"/>
    <property type="gene ID" value="CT0954"/>
</dbReference>
<protein>
    <recommendedName>
        <fullName evidence="4">Transposase</fullName>
    </recommendedName>
</protein>
<dbReference type="KEGG" id="cte:CT0954"/>
<keyword evidence="3" id="KW-1185">Reference proteome</keyword>